<sequence length="332" mass="37896">MDYISIGESDIQASRIGLGTWAIGGWMWGGTDEEDSIRTIHSALDRGINLIDTAPAYGFGHSEEIVGKAVKQYGKRDNVIIATKVAIDWNDNGPYRNGSKERIFKEIDDSLRRLNTDYIDLYQVHWPDPLVDIEETAEAMNKLYEEGKIRAAGVSNFSTEQMDAFRKAAPLHTDQPPYNLFEREIEKDILPYCKQNNITTLLYGSLCRGMLSGKMSKERVFQGDDLRNTDPKFQEPCYSQYLEAVDKLDNWARKHYGKRIIHLAIRWILDQPGAEIALWGARRPDQLDPVDEAFGWALTRQDLKEIDRIINETVNNQAGPPDFMAPPTREQI</sequence>
<keyword evidence="1" id="KW-0560">Oxidoreductase</keyword>
<dbReference type="InterPro" id="IPR036812">
    <property type="entry name" value="NAD(P)_OxRdtase_dom_sf"/>
</dbReference>
<dbReference type="CDD" id="cd19148">
    <property type="entry name" value="AKR_AKR11B1"/>
    <property type="match status" value="1"/>
</dbReference>
<name>A0ABW2PWV1_9BACL</name>
<keyword evidence="4" id="KW-1185">Reference proteome</keyword>
<feature type="domain" description="NADP-dependent oxidoreductase" evidence="2">
    <location>
        <begin position="15"/>
        <end position="310"/>
    </location>
</feature>
<proteinExistence type="predicted"/>
<dbReference type="Pfam" id="PF00248">
    <property type="entry name" value="Aldo_ket_red"/>
    <property type="match status" value="1"/>
</dbReference>
<dbReference type="Proteomes" id="UP001596505">
    <property type="component" value="Unassembled WGS sequence"/>
</dbReference>
<evidence type="ECO:0000256" key="1">
    <source>
        <dbReference type="ARBA" id="ARBA00023002"/>
    </source>
</evidence>
<dbReference type="SUPFAM" id="SSF51430">
    <property type="entry name" value="NAD(P)-linked oxidoreductase"/>
    <property type="match status" value="1"/>
</dbReference>
<evidence type="ECO:0000313" key="4">
    <source>
        <dbReference type="Proteomes" id="UP001596505"/>
    </source>
</evidence>
<dbReference type="PANTHER" id="PTHR43364">
    <property type="entry name" value="NADH-SPECIFIC METHYLGLYOXAL REDUCTASE-RELATED"/>
    <property type="match status" value="1"/>
</dbReference>
<reference evidence="4" key="1">
    <citation type="journal article" date="2019" name="Int. J. Syst. Evol. Microbiol.">
        <title>The Global Catalogue of Microorganisms (GCM) 10K type strain sequencing project: providing services to taxonomists for standard genome sequencing and annotation.</title>
        <authorList>
            <consortium name="The Broad Institute Genomics Platform"/>
            <consortium name="The Broad Institute Genome Sequencing Center for Infectious Disease"/>
            <person name="Wu L."/>
            <person name="Ma J."/>
        </authorList>
    </citation>
    <scope>NUCLEOTIDE SEQUENCE [LARGE SCALE GENOMIC DNA]</scope>
    <source>
        <strain evidence="4">CGMCC 1.16305</strain>
    </source>
</reference>
<dbReference type="InterPro" id="IPR050523">
    <property type="entry name" value="AKR_Detox_Biosynth"/>
</dbReference>
<dbReference type="Gene3D" id="3.20.20.100">
    <property type="entry name" value="NADP-dependent oxidoreductase domain"/>
    <property type="match status" value="1"/>
</dbReference>
<gene>
    <name evidence="3" type="ORF">ACFQRG_01720</name>
</gene>
<organism evidence="3 4">
    <name type="scientific">Scopulibacillus cellulosilyticus</name>
    <dbReference type="NCBI Taxonomy" id="2665665"/>
    <lineage>
        <taxon>Bacteria</taxon>
        <taxon>Bacillati</taxon>
        <taxon>Bacillota</taxon>
        <taxon>Bacilli</taxon>
        <taxon>Bacillales</taxon>
        <taxon>Sporolactobacillaceae</taxon>
        <taxon>Scopulibacillus</taxon>
    </lineage>
</organism>
<dbReference type="PRINTS" id="PR00069">
    <property type="entry name" value="ALDKETRDTASE"/>
</dbReference>
<protein>
    <submittedName>
        <fullName evidence="3">Aldo/keto reductase</fullName>
    </submittedName>
</protein>
<dbReference type="EMBL" id="JBHTCO010000002">
    <property type="protein sequence ID" value="MFC7391711.1"/>
    <property type="molecule type" value="Genomic_DNA"/>
</dbReference>
<evidence type="ECO:0000313" key="3">
    <source>
        <dbReference type="EMBL" id="MFC7391711.1"/>
    </source>
</evidence>
<dbReference type="PANTHER" id="PTHR43364:SF4">
    <property type="entry name" value="NAD(P)-LINKED OXIDOREDUCTASE SUPERFAMILY PROTEIN"/>
    <property type="match status" value="1"/>
</dbReference>
<dbReference type="InterPro" id="IPR023210">
    <property type="entry name" value="NADP_OxRdtase_dom"/>
</dbReference>
<accession>A0ABW2PWV1</accession>
<dbReference type="InterPro" id="IPR020471">
    <property type="entry name" value="AKR"/>
</dbReference>
<comment type="caution">
    <text evidence="3">The sequence shown here is derived from an EMBL/GenBank/DDBJ whole genome shotgun (WGS) entry which is preliminary data.</text>
</comment>
<dbReference type="RefSeq" id="WP_380962988.1">
    <property type="nucleotide sequence ID" value="NZ_JBHTCO010000002.1"/>
</dbReference>
<evidence type="ECO:0000259" key="2">
    <source>
        <dbReference type="Pfam" id="PF00248"/>
    </source>
</evidence>